<evidence type="ECO:0000313" key="2">
    <source>
        <dbReference type="Proteomes" id="UP000708208"/>
    </source>
</evidence>
<gene>
    <name evidence="1" type="ORF">AFUS01_LOCUS3247</name>
</gene>
<sequence length="40" mass="4459">AKHSFTRACPLSWLKSLSFTTIKTSNSSNRPIYQGPAQHP</sequence>
<dbReference type="Proteomes" id="UP000708208">
    <property type="component" value="Unassembled WGS sequence"/>
</dbReference>
<protein>
    <submittedName>
        <fullName evidence="1">Uncharacterized protein</fullName>
    </submittedName>
</protein>
<feature type="non-terminal residue" evidence="1">
    <location>
        <position position="1"/>
    </location>
</feature>
<keyword evidence="2" id="KW-1185">Reference proteome</keyword>
<comment type="caution">
    <text evidence="1">The sequence shown here is derived from an EMBL/GenBank/DDBJ whole genome shotgun (WGS) entry which is preliminary data.</text>
</comment>
<proteinExistence type="predicted"/>
<accession>A0A8J2J7I4</accession>
<evidence type="ECO:0000313" key="1">
    <source>
        <dbReference type="EMBL" id="CAG7687312.1"/>
    </source>
</evidence>
<dbReference type="EMBL" id="CAJVCH010019469">
    <property type="protein sequence ID" value="CAG7687312.1"/>
    <property type="molecule type" value="Genomic_DNA"/>
</dbReference>
<organism evidence="1 2">
    <name type="scientific">Allacma fusca</name>
    <dbReference type="NCBI Taxonomy" id="39272"/>
    <lineage>
        <taxon>Eukaryota</taxon>
        <taxon>Metazoa</taxon>
        <taxon>Ecdysozoa</taxon>
        <taxon>Arthropoda</taxon>
        <taxon>Hexapoda</taxon>
        <taxon>Collembola</taxon>
        <taxon>Symphypleona</taxon>
        <taxon>Sminthuridae</taxon>
        <taxon>Allacma</taxon>
    </lineage>
</organism>
<name>A0A8J2J7I4_9HEXA</name>
<dbReference type="AlphaFoldDB" id="A0A8J2J7I4"/>
<reference evidence="1" key="1">
    <citation type="submission" date="2021-06" db="EMBL/GenBank/DDBJ databases">
        <authorList>
            <person name="Hodson N. C."/>
            <person name="Mongue J. A."/>
            <person name="Jaron S. K."/>
        </authorList>
    </citation>
    <scope>NUCLEOTIDE SEQUENCE</scope>
</reference>